<dbReference type="InterPro" id="IPR000014">
    <property type="entry name" value="PAS"/>
</dbReference>
<reference evidence="3 4" key="1">
    <citation type="journal article" date="2016" name="Nat. Commun.">
        <title>Thousands of microbial genomes shed light on interconnected biogeochemical processes in an aquifer system.</title>
        <authorList>
            <person name="Anantharaman K."/>
            <person name="Brown C.T."/>
            <person name="Hug L.A."/>
            <person name="Sharon I."/>
            <person name="Castelle C.J."/>
            <person name="Probst A.J."/>
            <person name="Thomas B.C."/>
            <person name="Singh A."/>
            <person name="Wilkins M.J."/>
            <person name="Karaoz U."/>
            <person name="Brodie E.L."/>
            <person name="Williams K.H."/>
            <person name="Hubbard S.S."/>
            <person name="Banfield J.F."/>
        </authorList>
    </citation>
    <scope>NUCLEOTIDE SEQUENCE [LARGE SCALE GENOMIC DNA]</scope>
</reference>
<dbReference type="AlphaFoldDB" id="A0A1F8E442"/>
<dbReference type="SMART" id="SM00086">
    <property type="entry name" value="PAC"/>
    <property type="match status" value="2"/>
</dbReference>
<evidence type="ECO:0000259" key="1">
    <source>
        <dbReference type="PROSITE" id="PS50112"/>
    </source>
</evidence>
<comment type="caution">
    <text evidence="3">The sequence shown here is derived from an EMBL/GenBank/DDBJ whole genome shotgun (WGS) entry which is preliminary data.</text>
</comment>
<dbReference type="Proteomes" id="UP000179057">
    <property type="component" value="Unassembled WGS sequence"/>
</dbReference>
<dbReference type="InterPro" id="IPR013656">
    <property type="entry name" value="PAS_4"/>
</dbReference>
<evidence type="ECO:0008006" key="5">
    <source>
        <dbReference type="Google" id="ProtNLM"/>
    </source>
</evidence>
<dbReference type="NCBIfam" id="TIGR00229">
    <property type="entry name" value="sensory_box"/>
    <property type="match status" value="2"/>
</dbReference>
<accession>A0A1F8E442</accession>
<gene>
    <name evidence="3" type="ORF">A2610_00695</name>
</gene>
<name>A0A1F8E442_9BACT</name>
<dbReference type="Gene3D" id="3.30.450.20">
    <property type="entry name" value="PAS domain"/>
    <property type="match status" value="3"/>
</dbReference>
<dbReference type="InterPro" id="IPR035965">
    <property type="entry name" value="PAS-like_dom_sf"/>
</dbReference>
<evidence type="ECO:0000313" key="3">
    <source>
        <dbReference type="EMBL" id="OGM95604.1"/>
    </source>
</evidence>
<feature type="domain" description="PAS" evidence="1">
    <location>
        <begin position="142"/>
        <end position="212"/>
    </location>
</feature>
<dbReference type="PANTHER" id="PTHR44757">
    <property type="entry name" value="DIGUANYLATE CYCLASE DGCP"/>
    <property type="match status" value="1"/>
</dbReference>
<dbReference type="InterPro" id="IPR052155">
    <property type="entry name" value="Biofilm_reg_signaling"/>
</dbReference>
<dbReference type="CDD" id="cd00130">
    <property type="entry name" value="PAS"/>
    <property type="match status" value="3"/>
</dbReference>
<protein>
    <recommendedName>
        <fullName evidence="5">PAS domain-containing protein</fullName>
    </recommendedName>
</protein>
<evidence type="ECO:0000313" key="4">
    <source>
        <dbReference type="Proteomes" id="UP000179057"/>
    </source>
</evidence>
<dbReference type="PANTHER" id="PTHR44757:SF2">
    <property type="entry name" value="BIOFILM ARCHITECTURE MAINTENANCE PROTEIN MBAA"/>
    <property type="match status" value="1"/>
</dbReference>
<dbReference type="PROSITE" id="PS50112">
    <property type="entry name" value="PAS"/>
    <property type="match status" value="2"/>
</dbReference>
<dbReference type="InterPro" id="IPR001610">
    <property type="entry name" value="PAC"/>
</dbReference>
<proteinExistence type="predicted"/>
<dbReference type="Pfam" id="PF13426">
    <property type="entry name" value="PAS_9"/>
    <property type="match status" value="1"/>
</dbReference>
<dbReference type="SUPFAM" id="SSF55785">
    <property type="entry name" value="PYP-like sensor domain (PAS domain)"/>
    <property type="match status" value="3"/>
</dbReference>
<feature type="domain" description="PAC" evidence="2">
    <location>
        <begin position="214"/>
        <end position="266"/>
    </location>
</feature>
<dbReference type="PROSITE" id="PS50113">
    <property type="entry name" value="PAC"/>
    <property type="match status" value="1"/>
</dbReference>
<sequence length="386" mass="43665">MEHTHKAQAHLKEHEAGHYRMLFNNMLSGSAHCEMIYDGVGNPIDFTYLEVNPAFEKLTGLNDVVGKRVTEVIPGVREANPELFETYGRVASTGTPEKIEIYLGPLKMWFTASIYSLEKGFFTAVFDNITEQKVREVKLREAMNEIQNLMRHIPEVLYVLDTKNNIIKWNRKAELASGYSAEELSHKLIFELLPERDRPSVVSAVNDAYLKGYAEVRAHLVKKDGTTIPYRWSAAPLNDEKGNDIGVIGIGWDLREQVIFEEKARAYEVQQRVCLDNIPDAVWMKNAAGEYLAANAAFLANAGKQRDEVLGKTDRDIFPKEYADKYMADDKDVMAGRLQKRMEETTQDPNGNVLHLETIKTPVYDETGKLIGITGIAREIPKIVCP</sequence>
<dbReference type="Pfam" id="PF08448">
    <property type="entry name" value="PAS_4"/>
    <property type="match status" value="2"/>
</dbReference>
<dbReference type="SMART" id="SM00091">
    <property type="entry name" value="PAS"/>
    <property type="match status" value="3"/>
</dbReference>
<organism evidence="3 4">
    <name type="scientific">Candidatus Wolfebacteria bacterium RIFOXYD1_FULL_48_65</name>
    <dbReference type="NCBI Taxonomy" id="1802561"/>
    <lineage>
        <taxon>Bacteria</taxon>
        <taxon>Candidatus Wolfeibacteriota</taxon>
    </lineage>
</organism>
<feature type="domain" description="PAS" evidence="1">
    <location>
        <begin position="275"/>
        <end position="345"/>
    </location>
</feature>
<dbReference type="InterPro" id="IPR000700">
    <property type="entry name" value="PAS-assoc_C"/>
</dbReference>
<dbReference type="EMBL" id="MGIV01000002">
    <property type="protein sequence ID" value="OGM95604.1"/>
    <property type="molecule type" value="Genomic_DNA"/>
</dbReference>
<evidence type="ECO:0000259" key="2">
    <source>
        <dbReference type="PROSITE" id="PS50113"/>
    </source>
</evidence>